<keyword evidence="3" id="KW-1185">Reference proteome</keyword>
<dbReference type="PANTHER" id="PTHR11012:SF30">
    <property type="entry name" value="PROTEIN KINASE-LIKE DOMAIN-CONTAINING"/>
    <property type="match status" value="1"/>
</dbReference>
<protein>
    <recommendedName>
        <fullName evidence="1">CHK kinase-like domain-containing protein</fullName>
    </recommendedName>
</protein>
<dbReference type="InterPro" id="IPR015897">
    <property type="entry name" value="CHK_kinase-like"/>
</dbReference>
<dbReference type="InterPro" id="IPR011009">
    <property type="entry name" value="Kinase-like_dom_sf"/>
</dbReference>
<proteinExistence type="predicted"/>
<dbReference type="Gene3D" id="3.90.1200.10">
    <property type="match status" value="1"/>
</dbReference>
<reference evidence="2 3" key="1">
    <citation type="submission" date="2024-03" db="EMBL/GenBank/DDBJ databases">
        <title>The Acrasis kona genome and developmental transcriptomes reveal deep origins of eukaryotic multicellular pathways.</title>
        <authorList>
            <person name="Sheikh S."/>
            <person name="Fu C.-J."/>
            <person name="Brown M.W."/>
            <person name="Baldauf S.L."/>
        </authorList>
    </citation>
    <scope>NUCLEOTIDE SEQUENCE [LARGE SCALE GENOMIC DNA]</scope>
    <source>
        <strain evidence="2 3">ATCC MYA-3509</strain>
    </source>
</reference>
<evidence type="ECO:0000259" key="1">
    <source>
        <dbReference type="SMART" id="SM00587"/>
    </source>
</evidence>
<comment type="caution">
    <text evidence="2">The sequence shown here is derived from an EMBL/GenBank/DDBJ whole genome shotgun (WGS) entry which is preliminary data.</text>
</comment>
<dbReference type="SUPFAM" id="SSF56112">
    <property type="entry name" value="Protein kinase-like (PK-like)"/>
    <property type="match status" value="1"/>
</dbReference>
<dbReference type="Pfam" id="PF02958">
    <property type="entry name" value="EcKL"/>
    <property type="match status" value="1"/>
</dbReference>
<sequence length="336" mass="38504">MESFVGLLEDGNKIISQERIASLWAGYGSIYRLKVQKSSGPSTLVVKQIKYNDANSGDEGHMRKLLSYKVEEYFYEKLSKELTGSHARVAEAYNKRNENEKICLVLEDLSKHYPISAGSNNFPQSKCVLKWLANFHACFWERKDIPLIPPPLVKSTVKQGVWQQGGYWYLDTRQDELSDITGREWSKLKAHSSKIDKFLKGQHDGTTSDSHFTLLHGDAKSANILFSSSKDSCAMYDFQYVGRGYGVKDVVYFLATSCDSSVVAKQEKDLIEYYHQELMSALRRYNKASVVYTIETLNKHFEYALLDWTRFCAGWGMWGNVSWLTKRANKILDELD</sequence>
<dbReference type="AlphaFoldDB" id="A0AAW2Z3B9"/>
<organism evidence="2 3">
    <name type="scientific">Acrasis kona</name>
    <dbReference type="NCBI Taxonomy" id="1008807"/>
    <lineage>
        <taxon>Eukaryota</taxon>
        <taxon>Discoba</taxon>
        <taxon>Heterolobosea</taxon>
        <taxon>Tetramitia</taxon>
        <taxon>Eutetramitia</taxon>
        <taxon>Acrasidae</taxon>
        <taxon>Acrasis</taxon>
    </lineage>
</organism>
<dbReference type="PANTHER" id="PTHR11012">
    <property type="entry name" value="PROTEIN KINASE-LIKE DOMAIN-CONTAINING"/>
    <property type="match status" value="1"/>
</dbReference>
<dbReference type="SMART" id="SM00587">
    <property type="entry name" value="CHK"/>
    <property type="match status" value="1"/>
</dbReference>
<dbReference type="Proteomes" id="UP001431209">
    <property type="component" value="Unassembled WGS sequence"/>
</dbReference>
<dbReference type="EMBL" id="JAOPGA020000972">
    <property type="protein sequence ID" value="KAL0483616.1"/>
    <property type="molecule type" value="Genomic_DNA"/>
</dbReference>
<feature type="domain" description="CHK kinase-like" evidence="1">
    <location>
        <begin position="104"/>
        <end position="284"/>
    </location>
</feature>
<name>A0AAW2Z3B9_9EUKA</name>
<dbReference type="InterPro" id="IPR004119">
    <property type="entry name" value="EcKL"/>
</dbReference>
<gene>
    <name evidence="2" type="ORF">AKO1_011480</name>
</gene>
<evidence type="ECO:0000313" key="2">
    <source>
        <dbReference type="EMBL" id="KAL0483616.1"/>
    </source>
</evidence>
<accession>A0AAW2Z3B9</accession>
<evidence type="ECO:0000313" key="3">
    <source>
        <dbReference type="Proteomes" id="UP001431209"/>
    </source>
</evidence>